<dbReference type="eggNOG" id="KOG3780">
    <property type="taxonomic scope" value="Eukaryota"/>
</dbReference>
<dbReference type="EMBL" id="GL379803">
    <property type="protein sequence ID" value="EGT38187.1"/>
    <property type="molecule type" value="Genomic_DNA"/>
</dbReference>
<dbReference type="HOGENOM" id="CLU_039221_0_0_1"/>
<dbReference type="PANTHER" id="PTHR11188:SF17">
    <property type="entry name" value="FI21816P1"/>
    <property type="match status" value="1"/>
</dbReference>
<dbReference type="AlphaFoldDB" id="G0MN31"/>
<feature type="domain" description="Arrestin C-terminal-like" evidence="2">
    <location>
        <begin position="91"/>
        <end position="220"/>
    </location>
</feature>
<dbReference type="InterPro" id="IPR014756">
    <property type="entry name" value="Ig_E-set"/>
</dbReference>
<gene>
    <name evidence="3" type="ORF">CAEBREN_09640</name>
</gene>
<dbReference type="InterPro" id="IPR050357">
    <property type="entry name" value="Arrestin_domain-protein"/>
</dbReference>
<dbReference type="Pfam" id="PF00339">
    <property type="entry name" value="Arrestin_N"/>
    <property type="match status" value="1"/>
</dbReference>
<dbReference type="PANTHER" id="PTHR11188">
    <property type="entry name" value="ARRESTIN DOMAIN CONTAINING PROTEIN"/>
    <property type="match status" value="1"/>
</dbReference>
<dbReference type="OMA" id="PITIWIE"/>
<reference evidence="4" key="1">
    <citation type="submission" date="2011-07" db="EMBL/GenBank/DDBJ databases">
        <authorList>
            <consortium name="Caenorhabditis brenneri Sequencing and Analysis Consortium"/>
            <person name="Wilson R.K."/>
        </authorList>
    </citation>
    <scope>NUCLEOTIDE SEQUENCE [LARGE SCALE GENOMIC DNA]</scope>
    <source>
        <strain evidence="4">PB2801</strain>
    </source>
</reference>
<protein>
    <recommendedName>
        <fullName evidence="2">Arrestin C-terminal-like domain-containing protein</fullName>
    </recommendedName>
</protein>
<organism evidence="4">
    <name type="scientific">Caenorhabditis brenneri</name>
    <name type="common">Nematode worm</name>
    <dbReference type="NCBI Taxonomy" id="135651"/>
    <lineage>
        <taxon>Eukaryota</taxon>
        <taxon>Metazoa</taxon>
        <taxon>Ecdysozoa</taxon>
        <taxon>Nematoda</taxon>
        <taxon>Chromadorea</taxon>
        <taxon>Rhabditida</taxon>
        <taxon>Rhabditina</taxon>
        <taxon>Rhabditomorpha</taxon>
        <taxon>Rhabditoidea</taxon>
        <taxon>Rhabditidae</taxon>
        <taxon>Peloderinae</taxon>
        <taxon>Caenorhabditis</taxon>
    </lineage>
</organism>
<dbReference type="SUPFAM" id="SSF81296">
    <property type="entry name" value="E set domains"/>
    <property type="match status" value="2"/>
</dbReference>
<dbReference type="InterPro" id="IPR011021">
    <property type="entry name" value="Arrestin-like_N"/>
</dbReference>
<evidence type="ECO:0000313" key="3">
    <source>
        <dbReference type="EMBL" id="EGT38187.1"/>
    </source>
</evidence>
<dbReference type="Gene3D" id="2.60.40.640">
    <property type="match status" value="2"/>
</dbReference>
<keyword evidence="4" id="KW-1185">Reference proteome</keyword>
<evidence type="ECO:0000259" key="2">
    <source>
        <dbReference type="SMART" id="SM01017"/>
    </source>
</evidence>
<dbReference type="InterPro" id="IPR014752">
    <property type="entry name" value="Arrestin-like_C"/>
</dbReference>
<evidence type="ECO:0000256" key="1">
    <source>
        <dbReference type="ARBA" id="ARBA00005298"/>
    </source>
</evidence>
<accession>G0MN31</accession>
<name>G0MN31_CAEBE</name>
<dbReference type="SMART" id="SM01017">
    <property type="entry name" value="Arrestin_C"/>
    <property type="match status" value="1"/>
</dbReference>
<dbReference type="Pfam" id="PF02752">
    <property type="entry name" value="Arrestin_C"/>
    <property type="match status" value="1"/>
</dbReference>
<evidence type="ECO:0000313" key="4">
    <source>
        <dbReference type="Proteomes" id="UP000008068"/>
    </source>
</evidence>
<dbReference type="OrthoDB" id="2333384at2759"/>
<dbReference type="Proteomes" id="UP000008068">
    <property type="component" value="Unassembled WGS sequence"/>
</dbReference>
<comment type="similarity">
    <text evidence="1">Belongs to the arrestin family.</text>
</comment>
<dbReference type="InterPro" id="IPR011022">
    <property type="entry name" value="Arrestin_C-like"/>
</dbReference>
<dbReference type="GO" id="GO:0015031">
    <property type="term" value="P:protein transport"/>
    <property type="evidence" value="ECO:0007669"/>
    <property type="project" value="TreeGrafter"/>
</dbReference>
<dbReference type="GO" id="GO:0005737">
    <property type="term" value="C:cytoplasm"/>
    <property type="evidence" value="ECO:0007669"/>
    <property type="project" value="TreeGrafter"/>
</dbReference>
<dbReference type="InParanoid" id="G0MN31"/>
<sequence>MEQLWVGERTIFPGTHRFQISSHLPSRCPPSFEGKHGSIRYMIQVEILKADNKPKVQLDKDFYVLPLGGIPSEIIPVETTKSIFYRRFIEEEKELKIQASASKTGYVAGETIPITIWIENFTDLSIKSICLRLVRCTVYLVPPREENEEETVLEFRKYTEIRSGIHTLKLVVPKNIIQSFVSEIIQVNYMVLVEFDLNTQRAEERKMEIELPVMLGAVETRLQPPSYTEVVNEEPPPRYRD</sequence>
<dbReference type="STRING" id="135651.G0MN31"/>
<proteinExistence type="inferred from homology"/>